<dbReference type="KEGG" id="gps:C427_2111"/>
<feature type="signal peptide" evidence="1">
    <location>
        <begin position="1"/>
        <end position="25"/>
    </location>
</feature>
<dbReference type="Pfam" id="PF06629">
    <property type="entry name" value="MipA"/>
    <property type="match status" value="1"/>
</dbReference>
<sequence length="271" mass="30329">MKVFIRLLLVSLFVISIFNASHSVAGGEANSSNTGNIRDGAYFDIGLGYRYKSDPFLFDDDSNGSGLALFANGRYQKYGLFIELPRGTSKQQSTIISFGYNFLNTQNWSYDLQVAMNHPQLEHQLPISQDVSTRISHSKLGLRVLGDFNNTHLKFIAAAASGGDGLYASAWLSQNYQFYNWNFYTSAGIEYRNEDVVNFFYSINEVGGLPLYKGKSGYEYTGQVGFDYPISKDWVFEGFMRGTLLPRGISDSPLVDENSIIEAGILVKYVF</sequence>
<dbReference type="EMBL" id="CP003837">
    <property type="protein sequence ID" value="AGH44220.1"/>
    <property type="molecule type" value="Genomic_DNA"/>
</dbReference>
<name>K6ZWV8_9ALTE</name>
<evidence type="ECO:0000313" key="3">
    <source>
        <dbReference type="Proteomes" id="UP000011864"/>
    </source>
</evidence>
<dbReference type="Proteomes" id="UP000011864">
    <property type="component" value="Chromosome"/>
</dbReference>
<dbReference type="RefSeq" id="WP_007643382.1">
    <property type="nucleotide sequence ID" value="NC_020514.1"/>
</dbReference>
<dbReference type="InterPro" id="IPR010583">
    <property type="entry name" value="MipA"/>
</dbReference>
<dbReference type="PATRIC" id="fig|1129794.4.peg.2088"/>
<dbReference type="eggNOG" id="COG3713">
    <property type="taxonomic scope" value="Bacteria"/>
</dbReference>
<protein>
    <recommendedName>
        <fullName evidence="4">MltA-interacting MipA family protein</fullName>
    </recommendedName>
</protein>
<evidence type="ECO:0000256" key="1">
    <source>
        <dbReference type="SAM" id="SignalP"/>
    </source>
</evidence>
<reference evidence="2 3" key="1">
    <citation type="journal article" date="2013" name="Genome Announc.">
        <title>Complete Genome Sequence of Glaciecola psychrophila Strain 170T.</title>
        <authorList>
            <person name="Yin J."/>
            <person name="Chen J."/>
            <person name="Liu G."/>
            <person name="Yu Y."/>
            <person name="Song L."/>
            <person name="Wang X."/>
            <person name="Qu X."/>
        </authorList>
    </citation>
    <scope>NUCLEOTIDE SEQUENCE [LARGE SCALE GENOMIC DNA]</scope>
    <source>
        <strain evidence="2 3">170</strain>
    </source>
</reference>
<dbReference type="OrthoDB" id="5903970at2"/>
<dbReference type="HOGENOM" id="CLU_986412_0_0_6"/>
<dbReference type="AlphaFoldDB" id="K6ZWV8"/>
<evidence type="ECO:0008006" key="4">
    <source>
        <dbReference type="Google" id="ProtNLM"/>
    </source>
</evidence>
<keyword evidence="3" id="KW-1185">Reference proteome</keyword>
<keyword evidence="1" id="KW-0732">Signal</keyword>
<proteinExistence type="predicted"/>
<accession>K6ZWV8</accession>
<feature type="chain" id="PRO_5003901202" description="MltA-interacting MipA family protein" evidence="1">
    <location>
        <begin position="26"/>
        <end position="271"/>
    </location>
</feature>
<gene>
    <name evidence="2" type="ORF">C427_2111</name>
</gene>
<dbReference type="STRING" id="1129794.C427_2111"/>
<organism evidence="2 3">
    <name type="scientific">Paraglaciecola psychrophila 170</name>
    <dbReference type="NCBI Taxonomy" id="1129794"/>
    <lineage>
        <taxon>Bacteria</taxon>
        <taxon>Pseudomonadati</taxon>
        <taxon>Pseudomonadota</taxon>
        <taxon>Gammaproteobacteria</taxon>
        <taxon>Alteromonadales</taxon>
        <taxon>Alteromonadaceae</taxon>
        <taxon>Paraglaciecola</taxon>
    </lineage>
</organism>
<evidence type="ECO:0000313" key="2">
    <source>
        <dbReference type="EMBL" id="AGH44220.1"/>
    </source>
</evidence>